<gene>
    <name evidence="1" type="ORF">C7B45_07375</name>
</gene>
<protein>
    <submittedName>
        <fullName evidence="1">Uncharacterized protein</fullName>
    </submittedName>
</protein>
<reference evidence="1 2" key="1">
    <citation type="journal article" date="2014" name="BMC Genomics">
        <title>Comparison of environmental and isolate Sulfobacillus genomes reveals diverse carbon, sulfur, nitrogen, and hydrogen metabolisms.</title>
        <authorList>
            <person name="Justice N.B."/>
            <person name="Norman A."/>
            <person name="Brown C.T."/>
            <person name="Singh A."/>
            <person name="Thomas B.C."/>
            <person name="Banfield J.F."/>
        </authorList>
    </citation>
    <scope>NUCLEOTIDE SEQUENCE [LARGE SCALE GENOMIC DNA]</scope>
    <source>
        <strain evidence="1">AMDSBA3</strain>
    </source>
</reference>
<organism evidence="1 2">
    <name type="scientific">Sulfobacillus acidophilus</name>
    <dbReference type="NCBI Taxonomy" id="53633"/>
    <lineage>
        <taxon>Bacteria</taxon>
        <taxon>Bacillati</taxon>
        <taxon>Bacillota</taxon>
        <taxon>Clostridia</taxon>
        <taxon>Eubacteriales</taxon>
        <taxon>Clostridiales Family XVII. Incertae Sedis</taxon>
        <taxon>Sulfobacillus</taxon>
    </lineage>
</organism>
<evidence type="ECO:0000313" key="1">
    <source>
        <dbReference type="EMBL" id="PSR22319.1"/>
    </source>
</evidence>
<dbReference type="AlphaFoldDB" id="A0A2T2WJA0"/>
<sequence>MLAVHRQISVIHSPSIVLRYAMPQPPGAPDGGVPNHAVNAMRETQPGTSHKLKDIIGMTFKDVQLFVLRR</sequence>
<dbReference type="Proteomes" id="UP000241848">
    <property type="component" value="Unassembled WGS sequence"/>
</dbReference>
<comment type="caution">
    <text evidence="1">The sequence shown here is derived from an EMBL/GenBank/DDBJ whole genome shotgun (WGS) entry which is preliminary data.</text>
</comment>
<name>A0A2T2WJA0_9FIRM</name>
<dbReference type="EMBL" id="PXYV01000019">
    <property type="protein sequence ID" value="PSR22319.1"/>
    <property type="molecule type" value="Genomic_DNA"/>
</dbReference>
<accession>A0A2T2WJA0</accession>
<evidence type="ECO:0000313" key="2">
    <source>
        <dbReference type="Proteomes" id="UP000241848"/>
    </source>
</evidence>
<proteinExistence type="predicted"/>